<proteinExistence type="predicted"/>
<keyword evidence="2" id="KW-1185">Reference proteome</keyword>
<organism evidence="1 2">
    <name type="scientific">Triangularia setosa</name>
    <dbReference type="NCBI Taxonomy" id="2587417"/>
    <lineage>
        <taxon>Eukaryota</taxon>
        <taxon>Fungi</taxon>
        <taxon>Dikarya</taxon>
        <taxon>Ascomycota</taxon>
        <taxon>Pezizomycotina</taxon>
        <taxon>Sordariomycetes</taxon>
        <taxon>Sordariomycetidae</taxon>
        <taxon>Sordariales</taxon>
        <taxon>Podosporaceae</taxon>
        <taxon>Triangularia</taxon>
    </lineage>
</organism>
<gene>
    <name evidence="1" type="ORF">QBC36DRAFT_228915</name>
</gene>
<dbReference type="EMBL" id="MU866094">
    <property type="protein sequence ID" value="KAK4180781.1"/>
    <property type="molecule type" value="Genomic_DNA"/>
</dbReference>
<reference evidence="1" key="2">
    <citation type="submission" date="2023-05" db="EMBL/GenBank/DDBJ databases">
        <authorList>
            <consortium name="Lawrence Berkeley National Laboratory"/>
            <person name="Steindorff A."/>
            <person name="Hensen N."/>
            <person name="Bonometti L."/>
            <person name="Westerberg I."/>
            <person name="Brannstrom I.O."/>
            <person name="Guillou S."/>
            <person name="Cros-Aarteil S."/>
            <person name="Calhoun S."/>
            <person name="Haridas S."/>
            <person name="Kuo A."/>
            <person name="Mondo S."/>
            <person name="Pangilinan J."/>
            <person name="Riley R."/>
            <person name="Labutti K."/>
            <person name="Andreopoulos B."/>
            <person name="Lipzen A."/>
            <person name="Chen C."/>
            <person name="Yanf M."/>
            <person name="Daum C."/>
            <person name="Ng V."/>
            <person name="Clum A."/>
            <person name="Ohm R."/>
            <person name="Martin F."/>
            <person name="Silar P."/>
            <person name="Natvig D."/>
            <person name="Lalanne C."/>
            <person name="Gautier V."/>
            <person name="Ament-Velasquez S.L."/>
            <person name="Kruys A."/>
            <person name="Hutchinson M.I."/>
            <person name="Powell A.J."/>
            <person name="Barry K."/>
            <person name="Miller A.N."/>
            <person name="Grigoriev I.V."/>
            <person name="Debuchy R."/>
            <person name="Gladieux P."/>
            <person name="Thoren M.H."/>
            <person name="Johannesson H."/>
        </authorList>
    </citation>
    <scope>NUCLEOTIDE SEQUENCE</scope>
    <source>
        <strain evidence="1">CBS 892.96</strain>
    </source>
</reference>
<protein>
    <recommendedName>
        <fullName evidence="3">F-box domain-containing protein</fullName>
    </recommendedName>
</protein>
<dbReference type="Proteomes" id="UP001302321">
    <property type="component" value="Unassembled WGS sequence"/>
</dbReference>
<evidence type="ECO:0000313" key="2">
    <source>
        <dbReference type="Proteomes" id="UP001302321"/>
    </source>
</evidence>
<dbReference type="AlphaFoldDB" id="A0AAN6WGI2"/>
<accession>A0AAN6WGI2</accession>
<name>A0AAN6WGI2_9PEZI</name>
<comment type="caution">
    <text evidence="1">The sequence shown here is derived from an EMBL/GenBank/DDBJ whole genome shotgun (WGS) entry which is preliminary data.</text>
</comment>
<evidence type="ECO:0008006" key="3">
    <source>
        <dbReference type="Google" id="ProtNLM"/>
    </source>
</evidence>
<evidence type="ECO:0000313" key="1">
    <source>
        <dbReference type="EMBL" id="KAK4180781.1"/>
    </source>
</evidence>
<sequence>MGQDMLTLSGLPNELLSLIIEGLEDETNKRSGGPDIKTCRLVCRRFCDLSSRLLVRSVQVGHSFASLARLDTISRHPSISRGVRAVEVVLSSYSGFKPCLEGKRNFINFQLATLTKSVQLFEVGKIRNISEKDAVILRKAHEVLSCWRYLIQEPRMQSPAQGDLALHRALVDKAFQDFHRLAQEQKSIVSRGALGETVASALLRIPWVRRLEFYDTRPYGFQRRGLSWETGDTVFDGIYQNILLPLTRRDLDARTFLPSAETVDHVRLSEAIPQVLAAVGGTDRGELRSLDVDVDLIALNEVIRAIPDFQQKVITATKKLTDLSIRQNKNWADRNHRESFLGLCCTSPDLRKYTVALETGTCAMSPLLAGPGTNEQRKNLTVIQVKGADIRVPQLKHFLDSIPSVLDRVELVDVKLREGGWQEVLDLLRGKTYRESTDWPYPVRISEAICPDPEHPLRQTFDKIFQSDATWEVSDADAYVMRYSQVNPFAPEAGNFSLGSTVNW</sequence>
<reference evidence="1" key="1">
    <citation type="journal article" date="2023" name="Mol. Phylogenet. Evol.">
        <title>Genome-scale phylogeny and comparative genomics of the fungal order Sordariales.</title>
        <authorList>
            <person name="Hensen N."/>
            <person name="Bonometti L."/>
            <person name="Westerberg I."/>
            <person name="Brannstrom I.O."/>
            <person name="Guillou S."/>
            <person name="Cros-Aarteil S."/>
            <person name="Calhoun S."/>
            <person name="Haridas S."/>
            <person name="Kuo A."/>
            <person name="Mondo S."/>
            <person name="Pangilinan J."/>
            <person name="Riley R."/>
            <person name="LaButti K."/>
            <person name="Andreopoulos B."/>
            <person name="Lipzen A."/>
            <person name="Chen C."/>
            <person name="Yan M."/>
            <person name="Daum C."/>
            <person name="Ng V."/>
            <person name="Clum A."/>
            <person name="Steindorff A."/>
            <person name="Ohm R.A."/>
            <person name="Martin F."/>
            <person name="Silar P."/>
            <person name="Natvig D.O."/>
            <person name="Lalanne C."/>
            <person name="Gautier V."/>
            <person name="Ament-Velasquez S.L."/>
            <person name="Kruys A."/>
            <person name="Hutchinson M.I."/>
            <person name="Powell A.J."/>
            <person name="Barry K."/>
            <person name="Miller A.N."/>
            <person name="Grigoriev I.V."/>
            <person name="Debuchy R."/>
            <person name="Gladieux P."/>
            <person name="Hiltunen Thoren M."/>
            <person name="Johannesson H."/>
        </authorList>
    </citation>
    <scope>NUCLEOTIDE SEQUENCE</scope>
    <source>
        <strain evidence="1">CBS 892.96</strain>
    </source>
</reference>